<dbReference type="PANTHER" id="PTHR43796">
    <property type="entry name" value="CARBOXYNORSPERMIDINE SYNTHASE"/>
    <property type="match status" value="1"/>
</dbReference>
<dbReference type="Gene3D" id="3.40.50.720">
    <property type="entry name" value="NAD(P)-binding Rossmann-like Domain"/>
    <property type="match status" value="1"/>
</dbReference>
<dbReference type="Gene3D" id="3.30.360.10">
    <property type="entry name" value="Dihydrodipicolinate Reductase, domain 2"/>
    <property type="match status" value="1"/>
</dbReference>
<dbReference type="Pfam" id="PF03435">
    <property type="entry name" value="Sacchrp_dh_NADP"/>
    <property type="match status" value="1"/>
</dbReference>
<dbReference type="PANTHER" id="PTHR43796:SF2">
    <property type="entry name" value="CARBOXYNORSPERMIDINE SYNTHASE"/>
    <property type="match status" value="1"/>
</dbReference>
<feature type="domain" description="Saccharopine dehydrogenase NADP binding" evidence="1">
    <location>
        <begin position="6"/>
        <end position="126"/>
    </location>
</feature>
<protein>
    <submittedName>
        <fullName evidence="2">Saccharopine dehydrogenase family protein</fullName>
    </submittedName>
</protein>
<proteinExistence type="predicted"/>
<accession>A0ABW6PHJ2</accession>
<dbReference type="RefSeq" id="WP_387698914.1">
    <property type="nucleotide sequence ID" value="NZ_JBIAMX010000001.1"/>
</dbReference>
<gene>
    <name evidence="2" type="ORF">ACFYTF_03425</name>
</gene>
<dbReference type="SUPFAM" id="SSF51735">
    <property type="entry name" value="NAD(P)-binding Rossmann-fold domains"/>
    <property type="match status" value="1"/>
</dbReference>
<sequence length="402" mass="41223">MRVIALGGAGEMGRAAARVLHDDDRVTALTVADRDGAAAAEVAGGLGAKATARTLDATGGRALVAAFREADLVVNTVGPFFRFGPPVLAAAIEARIDYIDICDDPQPTLDMLALDARARAAGVTALLGMGASPGIANLLAVLAGAELERVETVVTGWNIHDAQPQRGGAQPSAAVVHGMEQISGVIPVTRAGLLVDHPALEPIPLDYPGLGTALGRSFGHPEPVTLPRAFPGLREATCVVIGDRATMAALMTLRWSIDRGLLSLDGAARVASLIERLQPADTLRQLTSAGLPPLFAIATGLRAGRRATAATALCQVPGLTMAENTGVPLAVAALLLPDLRVPGVHTPETLLDPGRFFAALAPHCLGTPGPGAMTVTTTSWNTPGQNDAALSSTLLTALLTVR</sequence>
<evidence type="ECO:0000259" key="1">
    <source>
        <dbReference type="Pfam" id="PF03435"/>
    </source>
</evidence>
<keyword evidence="3" id="KW-1185">Reference proteome</keyword>
<name>A0ABW6PHJ2_9NOCA</name>
<evidence type="ECO:0000313" key="2">
    <source>
        <dbReference type="EMBL" id="MFF0541867.1"/>
    </source>
</evidence>
<dbReference type="EMBL" id="JBIAMX010000001">
    <property type="protein sequence ID" value="MFF0541867.1"/>
    <property type="molecule type" value="Genomic_DNA"/>
</dbReference>
<reference evidence="2 3" key="1">
    <citation type="submission" date="2024-10" db="EMBL/GenBank/DDBJ databases">
        <title>The Natural Products Discovery Center: Release of the First 8490 Sequenced Strains for Exploring Actinobacteria Biosynthetic Diversity.</title>
        <authorList>
            <person name="Kalkreuter E."/>
            <person name="Kautsar S.A."/>
            <person name="Yang D."/>
            <person name="Bader C.D."/>
            <person name="Teijaro C.N."/>
            <person name="Fluegel L."/>
            <person name="Davis C.M."/>
            <person name="Simpson J.R."/>
            <person name="Lauterbach L."/>
            <person name="Steele A.D."/>
            <person name="Gui C."/>
            <person name="Meng S."/>
            <person name="Li G."/>
            <person name="Viehrig K."/>
            <person name="Ye F."/>
            <person name="Su P."/>
            <person name="Kiefer A.F."/>
            <person name="Nichols A."/>
            <person name="Cepeda A.J."/>
            <person name="Yan W."/>
            <person name="Fan B."/>
            <person name="Jiang Y."/>
            <person name="Adhikari A."/>
            <person name="Zheng C.-J."/>
            <person name="Schuster L."/>
            <person name="Cowan T.M."/>
            <person name="Smanski M.J."/>
            <person name="Chevrette M.G."/>
            <person name="De Carvalho L.P.S."/>
            <person name="Shen B."/>
        </authorList>
    </citation>
    <scope>NUCLEOTIDE SEQUENCE [LARGE SCALE GENOMIC DNA]</scope>
    <source>
        <strain evidence="2 3">NPDC004045</strain>
    </source>
</reference>
<dbReference type="Proteomes" id="UP001601444">
    <property type="component" value="Unassembled WGS sequence"/>
</dbReference>
<evidence type="ECO:0000313" key="3">
    <source>
        <dbReference type="Proteomes" id="UP001601444"/>
    </source>
</evidence>
<comment type="caution">
    <text evidence="2">The sequence shown here is derived from an EMBL/GenBank/DDBJ whole genome shotgun (WGS) entry which is preliminary data.</text>
</comment>
<organism evidence="2 3">
    <name type="scientific">Nocardia thailandica</name>
    <dbReference type="NCBI Taxonomy" id="257275"/>
    <lineage>
        <taxon>Bacteria</taxon>
        <taxon>Bacillati</taxon>
        <taxon>Actinomycetota</taxon>
        <taxon>Actinomycetes</taxon>
        <taxon>Mycobacteriales</taxon>
        <taxon>Nocardiaceae</taxon>
        <taxon>Nocardia</taxon>
    </lineage>
</organism>
<dbReference type="InterPro" id="IPR036291">
    <property type="entry name" value="NAD(P)-bd_dom_sf"/>
</dbReference>
<dbReference type="InterPro" id="IPR005097">
    <property type="entry name" value="Sacchrp_dh_NADP-bd"/>
</dbReference>